<feature type="compositionally biased region" description="Low complexity" evidence="1">
    <location>
        <begin position="449"/>
        <end position="463"/>
    </location>
</feature>
<feature type="transmembrane region" description="Helical" evidence="2">
    <location>
        <begin position="76"/>
        <end position="97"/>
    </location>
</feature>
<evidence type="ECO:0000256" key="2">
    <source>
        <dbReference type="SAM" id="Phobius"/>
    </source>
</evidence>
<proteinExistence type="predicted"/>
<dbReference type="InterPro" id="IPR025588">
    <property type="entry name" value="YcxB-like_C"/>
</dbReference>
<feature type="transmembrane region" description="Helical" evidence="2">
    <location>
        <begin position="26"/>
        <end position="47"/>
    </location>
</feature>
<dbReference type="RefSeq" id="WP_379882726.1">
    <property type="nucleotide sequence ID" value="NZ_JBHPON010000002.1"/>
</dbReference>
<evidence type="ECO:0000313" key="4">
    <source>
        <dbReference type="EMBL" id="MFC6036046.1"/>
    </source>
</evidence>
<accession>A0ABW1KV92</accession>
<sequence length="562" mass="61065">MRVDIDKQDIANALADTRKKFDRAKAGLIISFNLLGVVFCAAMFGLWRAVTAITATAPALSVDGVLNAFHENPAPFYLFCASASFAIAAILTAVAIFKARRKRAAAHKEEALNHSLNAGRFEFIFSAEKLTIMGPLAVKKISWQNIRAIEKRKSSIVFHRKDGGYDFIPKNVIPNDNFYDLMMVKHGSLINKACPYEEAHLAKPLSIVYEAVRGDLDDYYAQYFKKRDGKLFFIRRLCAWKPWAPFLFLTFAALAVASGFVAFQTYSLVQAGAAIAAALAAGAILVTKSSYFRGPAHPFRKNADWPYAQTDLTTVSLNKEGVFHARHGATDIIKWGAFSGYAESKRFGYLVIAPKQVIALPKRAFLNKAHFEDFTLYAKRNITLAKKQKSDAEHGRMMRSLGDKEAQQQLPAPVPKAVAAPTQKPRPAPAVAAMARPGPSPQAAPAQVKPQIKPAPKGAQAKPSPKPAPQTAPAKPALVKPAQTPTQARPAQQQAAPTPEAPEKPQTSKPVKKPAPKMPSETAAILNSALKKAAQLEAKAKQQEAASAQQAETPPEKKTAAE</sequence>
<dbReference type="EMBL" id="JBHPON010000002">
    <property type="protein sequence ID" value="MFC6036046.1"/>
    <property type="molecule type" value="Genomic_DNA"/>
</dbReference>
<name>A0ABW1KV92_9PROT</name>
<feature type="transmembrane region" description="Helical" evidence="2">
    <location>
        <begin position="243"/>
        <end position="263"/>
    </location>
</feature>
<dbReference type="Proteomes" id="UP001596116">
    <property type="component" value="Unassembled WGS sequence"/>
</dbReference>
<feature type="domain" description="YcxB-like C-terminal" evidence="3">
    <location>
        <begin position="330"/>
        <end position="374"/>
    </location>
</feature>
<feature type="compositionally biased region" description="Low complexity" evidence="1">
    <location>
        <begin position="471"/>
        <end position="498"/>
    </location>
</feature>
<feature type="compositionally biased region" description="Low complexity" evidence="1">
    <location>
        <begin position="528"/>
        <end position="551"/>
    </location>
</feature>
<gene>
    <name evidence="4" type="ORF">ACFMB1_10855</name>
</gene>
<comment type="caution">
    <text evidence="4">The sequence shown here is derived from an EMBL/GenBank/DDBJ whole genome shotgun (WGS) entry which is preliminary data.</text>
</comment>
<protein>
    <submittedName>
        <fullName evidence="4">YcxB family protein</fullName>
    </submittedName>
</protein>
<keyword evidence="2" id="KW-0472">Membrane</keyword>
<evidence type="ECO:0000256" key="1">
    <source>
        <dbReference type="SAM" id="MobiDB-lite"/>
    </source>
</evidence>
<keyword evidence="5" id="KW-1185">Reference proteome</keyword>
<feature type="transmembrane region" description="Helical" evidence="2">
    <location>
        <begin position="269"/>
        <end position="287"/>
    </location>
</feature>
<organism evidence="4 5">
    <name type="scientific">Hyphococcus aureus</name>
    <dbReference type="NCBI Taxonomy" id="2666033"/>
    <lineage>
        <taxon>Bacteria</taxon>
        <taxon>Pseudomonadati</taxon>
        <taxon>Pseudomonadota</taxon>
        <taxon>Alphaproteobacteria</taxon>
        <taxon>Parvularculales</taxon>
        <taxon>Parvularculaceae</taxon>
        <taxon>Hyphococcus</taxon>
    </lineage>
</organism>
<evidence type="ECO:0000259" key="3">
    <source>
        <dbReference type="Pfam" id="PF14317"/>
    </source>
</evidence>
<feature type="region of interest" description="Disordered" evidence="1">
    <location>
        <begin position="386"/>
        <end position="562"/>
    </location>
</feature>
<keyword evidence="2" id="KW-1133">Transmembrane helix</keyword>
<keyword evidence="2" id="KW-0812">Transmembrane</keyword>
<evidence type="ECO:0000313" key="5">
    <source>
        <dbReference type="Proteomes" id="UP001596116"/>
    </source>
</evidence>
<feature type="compositionally biased region" description="Low complexity" evidence="1">
    <location>
        <begin position="407"/>
        <end position="437"/>
    </location>
</feature>
<reference evidence="4 5" key="1">
    <citation type="submission" date="2024-09" db="EMBL/GenBank/DDBJ databases">
        <authorList>
            <person name="Zhang Z.-H."/>
        </authorList>
    </citation>
    <scope>NUCLEOTIDE SEQUENCE [LARGE SCALE GENOMIC DNA]</scope>
    <source>
        <strain evidence="4 5">HHTR114</strain>
    </source>
</reference>
<dbReference type="Pfam" id="PF14317">
    <property type="entry name" value="YcxB"/>
    <property type="match status" value="1"/>
</dbReference>
<feature type="compositionally biased region" description="Basic and acidic residues" evidence="1">
    <location>
        <begin position="388"/>
        <end position="406"/>
    </location>
</feature>